<comment type="caution">
    <text evidence="1">The sequence shown here is derived from an EMBL/GenBank/DDBJ whole genome shotgun (WGS) entry which is preliminary data.</text>
</comment>
<dbReference type="GeneID" id="93228836"/>
<dbReference type="RefSeq" id="WP_116721965.1">
    <property type="nucleotide sequence ID" value="NZ_CP011524.1"/>
</dbReference>
<dbReference type="Proteomes" id="UP000245778">
    <property type="component" value="Unassembled WGS sequence"/>
</dbReference>
<gene>
    <name evidence="1" type="ORF">C7373_10489</name>
</gene>
<reference evidence="1 2" key="1">
    <citation type="submission" date="2018-04" db="EMBL/GenBank/DDBJ databases">
        <title>Genomic Encyclopedia of Type Strains, Phase IV (KMG-IV): sequencing the most valuable type-strain genomes for metagenomic binning, comparative biology and taxonomic classification.</title>
        <authorList>
            <person name="Goeker M."/>
        </authorList>
    </citation>
    <scope>NUCLEOTIDE SEQUENCE [LARGE SCALE GENOMIC DNA]</scope>
    <source>
        <strain evidence="1 2">DSM 26588</strain>
    </source>
</reference>
<sequence>MYKITCELPVNREPWNIPLEQRIKTVLSAVNKGRNVALMVYEREDTSTFRYRCYNVYQITSCGSWQSVYFFMHELDAVEKLLGKCRLLVLTRVKWSYPLNNLVGRAKRAGIPVLFDVDDLVCNTQYLPLLTNTLNVHFGAEVDYDFWFAYVARNEAAAILADGFITTNPFLGGKLSERFGKPYQVIINSLNEEQLRISEQCRKKKSQQNNSEPFTIGYFSGTPSHINDFRMVYRELLQLLEDYPEMVLQVVGFMEFPQEMQPMIQKKRITFTPLVDFMELQRLVAQVDVNIVPLVHNTFTNCKSELKFFEAAAVDTVTVATPTYTYEHSIRQGETGFLCRQGQWYDTIAMLYQQPELRKQTAEQAEAYCLDTYAGDTFRKQVCAAYDYFAK</sequence>
<dbReference type="SUPFAM" id="SSF53756">
    <property type="entry name" value="UDP-Glycosyltransferase/glycogen phosphorylase"/>
    <property type="match status" value="1"/>
</dbReference>
<keyword evidence="1" id="KW-0808">Transferase</keyword>
<dbReference type="OrthoDB" id="525353at2"/>
<evidence type="ECO:0000313" key="2">
    <source>
        <dbReference type="Proteomes" id="UP000245778"/>
    </source>
</evidence>
<evidence type="ECO:0000313" key="1">
    <source>
        <dbReference type="EMBL" id="PVY58495.1"/>
    </source>
</evidence>
<dbReference type="EMBL" id="QEKK01000004">
    <property type="protein sequence ID" value="PVY58495.1"/>
    <property type="molecule type" value="Genomic_DNA"/>
</dbReference>
<accession>A0A2U1CC70</accession>
<dbReference type="Gene3D" id="3.40.50.2000">
    <property type="entry name" value="Glycogen Phosphorylase B"/>
    <property type="match status" value="1"/>
</dbReference>
<proteinExistence type="predicted"/>
<dbReference type="Pfam" id="PF13692">
    <property type="entry name" value="Glyco_trans_1_4"/>
    <property type="match status" value="1"/>
</dbReference>
<name>A0A2U1CC70_9FIRM</name>
<organism evidence="1 2">
    <name type="scientific">Intestinimonas butyriciproducens</name>
    <dbReference type="NCBI Taxonomy" id="1297617"/>
    <lineage>
        <taxon>Bacteria</taxon>
        <taxon>Bacillati</taxon>
        <taxon>Bacillota</taxon>
        <taxon>Clostridia</taxon>
        <taxon>Eubacteriales</taxon>
        <taxon>Intestinimonas</taxon>
    </lineage>
</organism>
<dbReference type="AlphaFoldDB" id="A0A2U1CC70"/>
<dbReference type="GO" id="GO:0016740">
    <property type="term" value="F:transferase activity"/>
    <property type="evidence" value="ECO:0007669"/>
    <property type="project" value="UniProtKB-KW"/>
</dbReference>
<protein>
    <submittedName>
        <fullName evidence="1">Glycosyltransferase involved in cell wall biosynthesis</fullName>
    </submittedName>
</protein>